<dbReference type="PROSITE" id="PS50805">
    <property type="entry name" value="KRAB"/>
    <property type="match status" value="1"/>
</dbReference>
<dbReference type="EMBL" id="JACASE010000012">
    <property type="protein sequence ID" value="KAF6422756.1"/>
    <property type="molecule type" value="Genomic_DNA"/>
</dbReference>
<accession>A0A7J8DIA3</accession>
<dbReference type="PANTHER" id="PTHR23232:SF163">
    <property type="entry name" value="ZINC FINGER PROTEIN 589"/>
    <property type="match status" value="1"/>
</dbReference>
<evidence type="ECO:0000313" key="2">
    <source>
        <dbReference type="EMBL" id="KAF6422756.1"/>
    </source>
</evidence>
<keyword evidence="3" id="KW-1185">Reference proteome</keyword>
<dbReference type="PANTHER" id="PTHR23232">
    <property type="entry name" value="KRAB DOMAIN C2H2 ZINC FINGER"/>
    <property type="match status" value="1"/>
</dbReference>
<proteinExistence type="predicted"/>
<name>A0A7J8DIA3_ROUAE</name>
<comment type="caution">
    <text evidence="2">The sequence shown here is derived from an EMBL/GenBank/DDBJ whole genome shotgun (WGS) entry which is preliminary data.</text>
</comment>
<dbReference type="Pfam" id="PF01352">
    <property type="entry name" value="KRAB"/>
    <property type="match status" value="1"/>
</dbReference>
<protein>
    <recommendedName>
        <fullName evidence="1">KRAB domain-containing protein</fullName>
    </recommendedName>
</protein>
<dbReference type="InterPro" id="IPR036051">
    <property type="entry name" value="KRAB_dom_sf"/>
</dbReference>
<evidence type="ECO:0000313" key="3">
    <source>
        <dbReference type="Proteomes" id="UP000593571"/>
    </source>
</evidence>
<feature type="domain" description="KRAB" evidence="1">
    <location>
        <begin position="41"/>
        <end position="113"/>
    </location>
</feature>
<dbReference type="AlphaFoldDB" id="A0A7J8DIA3"/>
<dbReference type="InterPro" id="IPR001909">
    <property type="entry name" value="KRAB"/>
</dbReference>
<dbReference type="InterPro" id="IPR050169">
    <property type="entry name" value="Krueppel_C2H2_ZnF"/>
</dbReference>
<dbReference type="SMART" id="SM00349">
    <property type="entry name" value="KRAB"/>
    <property type="match status" value="1"/>
</dbReference>
<organism evidence="2 3">
    <name type="scientific">Rousettus aegyptiacus</name>
    <name type="common">Egyptian fruit bat</name>
    <name type="synonym">Pteropus aegyptiacus</name>
    <dbReference type="NCBI Taxonomy" id="9407"/>
    <lineage>
        <taxon>Eukaryota</taxon>
        <taxon>Metazoa</taxon>
        <taxon>Chordata</taxon>
        <taxon>Craniata</taxon>
        <taxon>Vertebrata</taxon>
        <taxon>Euteleostomi</taxon>
        <taxon>Mammalia</taxon>
        <taxon>Eutheria</taxon>
        <taxon>Laurasiatheria</taxon>
        <taxon>Chiroptera</taxon>
        <taxon>Yinpterochiroptera</taxon>
        <taxon>Pteropodoidea</taxon>
        <taxon>Pteropodidae</taxon>
        <taxon>Rousettinae</taxon>
        <taxon>Rousettus</taxon>
    </lineage>
</organism>
<sequence>MLPHPSIWGEQDWEEILPLENREDMETMKKFTQNHVAKGARYFRDVAVVFKEAEWKRLSSEQRNLYKEVMYENYRNLLSLVRLVFWNPGKRTNLCVGHGILIEEGERAMKEPHCGS</sequence>
<dbReference type="Proteomes" id="UP000593571">
    <property type="component" value="Unassembled WGS sequence"/>
</dbReference>
<dbReference type="Gene3D" id="6.10.140.140">
    <property type="match status" value="1"/>
</dbReference>
<dbReference type="CDD" id="cd07765">
    <property type="entry name" value="KRAB_A-box"/>
    <property type="match status" value="1"/>
</dbReference>
<evidence type="ECO:0000259" key="1">
    <source>
        <dbReference type="PROSITE" id="PS50805"/>
    </source>
</evidence>
<dbReference type="GO" id="GO:0006355">
    <property type="term" value="P:regulation of DNA-templated transcription"/>
    <property type="evidence" value="ECO:0007669"/>
    <property type="project" value="InterPro"/>
</dbReference>
<gene>
    <name evidence="2" type="ORF">HJG63_008567</name>
</gene>
<dbReference type="SUPFAM" id="SSF109640">
    <property type="entry name" value="KRAB domain (Kruppel-associated box)"/>
    <property type="match status" value="1"/>
</dbReference>
<reference evidence="2 3" key="1">
    <citation type="journal article" date="2020" name="Nature">
        <title>Six reference-quality genomes reveal evolution of bat adaptations.</title>
        <authorList>
            <person name="Jebb D."/>
            <person name="Huang Z."/>
            <person name="Pippel M."/>
            <person name="Hughes G.M."/>
            <person name="Lavrichenko K."/>
            <person name="Devanna P."/>
            <person name="Winkler S."/>
            <person name="Jermiin L.S."/>
            <person name="Skirmuntt E.C."/>
            <person name="Katzourakis A."/>
            <person name="Burkitt-Gray L."/>
            <person name="Ray D.A."/>
            <person name="Sullivan K.A.M."/>
            <person name="Roscito J.G."/>
            <person name="Kirilenko B.M."/>
            <person name="Davalos L.M."/>
            <person name="Corthals A.P."/>
            <person name="Power M.L."/>
            <person name="Jones G."/>
            <person name="Ransome R.D."/>
            <person name="Dechmann D.K.N."/>
            <person name="Locatelli A.G."/>
            <person name="Puechmaille S.J."/>
            <person name="Fedrigo O."/>
            <person name="Jarvis E.D."/>
            <person name="Hiller M."/>
            <person name="Vernes S.C."/>
            <person name="Myers E.W."/>
            <person name="Teeling E.C."/>
        </authorList>
    </citation>
    <scope>NUCLEOTIDE SEQUENCE [LARGE SCALE GENOMIC DNA]</scope>
    <source>
        <strain evidence="2">MRouAeg1</strain>
        <tissue evidence="2">Muscle</tissue>
    </source>
</reference>